<evidence type="ECO:0000313" key="2">
    <source>
        <dbReference type="Proteomes" id="UP000054549"/>
    </source>
</evidence>
<sequence>YLRKGTGAVSRTLHSHVWTRRSGNLDVEVERTVLSYMYLSENSNNTQHSPERKMDINYVHTGTYLPICIMIQISPLATSI</sequence>
<accession>A0A0C2X4B1</accession>
<gene>
    <name evidence="1" type="ORF">M378DRAFT_163578</name>
</gene>
<dbReference type="EMBL" id="KN818252">
    <property type="protein sequence ID" value="KIL64101.1"/>
    <property type="molecule type" value="Genomic_DNA"/>
</dbReference>
<proteinExistence type="predicted"/>
<name>A0A0C2X4B1_AMAMK</name>
<dbReference type="HOGENOM" id="CLU_2596426_0_0_1"/>
<dbReference type="Proteomes" id="UP000054549">
    <property type="component" value="Unassembled WGS sequence"/>
</dbReference>
<organism evidence="1 2">
    <name type="scientific">Amanita muscaria (strain Koide BX008)</name>
    <dbReference type="NCBI Taxonomy" id="946122"/>
    <lineage>
        <taxon>Eukaryota</taxon>
        <taxon>Fungi</taxon>
        <taxon>Dikarya</taxon>
        <taxon>Basidiomycota</taxon>
        <taxon>Agaricomycotina</taxon>
        <taxon>Agaricomycetes</taxon>
        <taxon>Agaricomycetidae</taxon>
        <taxon>Agaricales</taxon>
        <taxon>Pluteineae</taxon>
        <taxon>Amanitaceae</taxon>
        <taxon>Amanita</taxon>
    </lineage>
</organism>
<dbReference type="InParanoid" id="A0A0C2X4B1"/>
<feature type="non-terminal residue" evidence="1">
    <location>
        <position position="1"/>
    </location>
</feature>
<evidence type="ECO:0000313" key="1">
    <source>
        <dbReference type="EMBL" id="KIL64101.1"/>
    </source>
</evidence>
<protein>
    <submittedName>
        <fullName evidence="1">Uncharacterized protein</fullName>
    </submittedName>
</protein>
<keyword evidence="2" id="KW-1185">Reference proteome</keyword>
<reference evidence="1 2" key="1">
    <citation type="submission" date="2014-04" db="EMBL/GenBank/DDBJ databases">
        <title>Evolutionary Origins and Diversification of the Mycorrhizal Mutualists.</title>
        <authorList>
            <consortium name="DOE Joint Genome Institute"/>
            <consortium name="Mycorrhizal Genomics Consortium"/>
            <person name="Kohler A."/>
            <person name="Kuo A."/>
            <person name="Nagy L.G."/>
            <person name="Floudas D."/>
            <person name="Copeland A."/>
            <person name="Barry K.W."/>
            <person name="Cichocki N."/>
            <person name="Veneault-Fourrey C."/>
            <person name="LaButti K."/>
            <person name="Lindquist E.A."/>
            <person name="Lipzen A."/>
            <person name="Lundell T."/>
            <person name="Morin E."/>
            <person name="Murat C."/>
            <person name="Riley R."/>
            <person name="Ohm R."/>
            <person name="Sun H."/>
            <person name="Tunlid A."/>
            <person name="Henrissat B."/>
            <person name="Grigoriev I.V."/>
            <person name="Hibbett D.S."/>
            <person name="Martin F."/>
        </authorList>
    </citation>
    <scope>NUCLEOTIDE SEQUENCE [LARGE SCALE GENOMIC DNA]</scope>
    <source>
        <strain evidence="1 2">Koide BX008</strain>
    </source>
</reference>
<dbReference type="AlphaFoldDB" id="A0A0C2X4B1"/>